<accession>A0A841EKM6</accession>
<dbReference type="RefSeq" id="WP_184640647.1">
    <property type="nucleotide sequence ID" value="NZ_JACHLY010000003.1"/>
</dbReference>
<dbReference type="Proteomes" id="UP000578077">
    <property type="component" value="Unassembled WGS sequence"/>
</dbReference>
<keyword evidence="2" id="KW-1185">Reference proteome</keyword>
<proteinExistence type="predicted"/>
<reference evidence="1 2" key="1">
    <citation type="submission" date="2020-08" db="EMBL/GenBank/DDBJ databases">
        <title>Sequencing the genomes of 1000 actinobacteria strains.</title>
        <authorList>
            <person name="Klenk H.-P."/>
        </authorList>
    </citation>
    <scope>NUCLEOTIDE SEQUENCE [LARGE SCALE GENOMIC DNA]</scope>
    <source>
        <strain evidence="1 2">DSM 44593</strain>
    </source>
</reference>
<evidence type="ECO:0000313" key="1">
    <source>
        <dbReference type="EMBL" id="MBB6001338.1"/>
    </source>
</evidence>
<comment type="caution">
    <text evidence="1">The sequence shown here is derived from an EMBL/GenBank/DDBJ whole genome shotgun (WGS) entry which is preliminary data.</text>
</comment>
<sequence>MDENTQPVSDSTLDRVFAEAAADLEQAWKRRLIRRLLRDADSGDDDELRYLAAASMRPCQEHVT</sequence>
<organism evidence="1 2">
    <name type="scientific">Streptomonospora salina</name>
    <dbReference type="NCBI Taxonomy" id="104205"/>
    <lineage>
        <taxon>Bacteria</taxon>
        <taxon>Bacillati</taxon>
        <taxon>Actinomycetota</taxon>
        <taxon>Actinomycetes</taxon>
        <taxon>Streptosporangiales</taxon>
        <taxon>Nocardiopsidaceae</taxon>
        <taxon>Streptomonospora</taxon>
    </lineage>
</organism>
<dbReference type="EMBL" id="JACHLY010000003">
    <property type="protein sequence ID" value="MBB6001338.1"/>
    <property type="molecule type" value="Genomic_DNA"/>
</dbReference>
<evidence type="ECO:0000313" key="2">
    <source>
        <dbReference type="Proteomes" id="UP000578077"/>
    </source>
</evidence>
<gene>
    <name evidence="1" type="ORF">HNR25_005169</name>
</gene>
<dbReference type="AlphaFoldDB" id="A0A841EKM6"/>
<protein>
    <submittedName>
        <fullName evidence="1">Uncharacterized protein</fullName>
    </submittedName>
</protein>
<name>A0A841EKM6_9ACTN</name>